<protein>
    <submittedName>
        <fullName evidence="2">Uncharacterized protein</fullName>
    </submittedName>
</protein>
<dbReference type="Proteomes" id="UP000240957">
    <property type="component" value="Unassembled WGS sequence"/>
</dbReference>
<keyword evidence="1" id="KW-0472">Membrane</keyword>
<feature type="transmembrane region" description="Helical" evidence="1">
    <location>
        <begin position="64"/>
        <end position="82"/>
    </location>
</feature>
<accession>A0A371YNY9</accession>
<reference evidence="2 3" key="1">
    <citation type="submission" date="2018-08" db="EMBL/GenBank/DDBJ databases">
        <title>The draft genome of Acinetobacter sichuanensis strain WCHAc060041.</title>
        <authorList>
            <person name="Qin J."/>
            <person name="Feng Y."/>
            <person name="Zong Z."/>
        </authorList>
    </citation>
    <scope>NUCLEOTIDE SEQUENCE [LARGE SCALE GENOMIC DNA]</scope>
    <source>
        <strain evidence="2 3">WCHAc060041</strain>
    </source>
</reference>
<dbReference type="EMBL" id="PYIX02000020">
    <property type="protein sequence ID" value="RFC83190.1"/>
    <property type="molecule type" value="Genomic_DNA"/>
</dbReference>
<evidence type="ECO:0000256" key="1">
    <source>
        <dbReference type="SAM" id="Phobius"/>
    </source>
</evidence>
<organism evidence="2 3">
    <name type="scientific">Acinetobacter sichuanensis</name>
    <dbReference type="NCBI Taxonomy" id="2136183"/>
    <lineage>
        <taxon>Bacteria</taxon>
        <taxon>Pseudomonadati</taxon>
        <taxon>Pseudomonadota</taxon>
        <taxon>Gammaproteobacteria</taxon>
        <taxon>Moraxellales</taxon>
        <taxon>Moraxellaceae</taxon>
        <taxon>Acinetobacter</taxon>
    </lineage>
</organism>
<gene>
    <name evidence="2" type="ORF">C9E89_012345</name>
</gene>
<name>A0A371YNY9_9GAMM</name>
<evidence type="ECO:0000313" key="3">
    <source>
        <dbReference type="Proteomes" id="UP000240957"/>
    </source>
</evidence>
<sequence length="194" mass="22805">MNFMYQTYNDIDIKQNATTVCIHLKITKSVFKHLMIPFVITCLVFLFIGISSLFTSLVNDTDSIFILLIWNSFACVLTYKTLTECLWLLYGKEKVSLDLTHMTLEKTYPLRFFQKNYTKKQMIDINEIINIQYDFWVQPTANLNLPKLEDGQILIETKQQKIYFGINLTDAEVKKILIVIKNHLQKNTLYTLIK</sequence>
<proteinExistence type="predicted"/>
<dbReference type="AlphaFoldDB" id="A0A371YNY9"/>
<feature type="transmembrane region" description="Helical" evidence="1">
    <location>
        <begin position="34"/>
        <end position="58"/>
    </location>
</feature>
<evidence type="ECO:0000313" key="2">
    <source>
        <dbReference type="EMBL" id="RFC83190.1"/>
    </source>
</evidence>
<comment type="caution">
    <text evidence="2">The sequence shown here is derived from an EMBL/GenBank/DDBJ whole genome shotgun (WGS) entry which is preliminary data.</text>
</comment>
<keyword evidence="1" id="KW-1133">Transmembrane helix</keyword>
<keyword evidence="1" id="KW-0812">Transmembrane</keyword>